<comment type="subcellular location">
    <subcellularLocation>
        <location evidence="1">Membrane</location>
        <topology evidence="1">Multi-pass membrane protein</topology>
    </subcellularLocation>
</comment>
<sequence>MEGNIRQLISSELKALFELKKSERLWHIPVLASLCVGLPLLAGYFANHLNYGILACTGGLVILYLPTTTLAQHMITLIACSFGFMVSYAIGISFAFNPYVSSVVLSLFAVGVHWVARYFDMKPPGSFFFIMIASIASASPFNLESIPTRIGLIGMGTMLACVLAFFYSLLIIKKHPPKTELIVVRKSAYSNLVESAIIGTFMGASLLMGHLLQLENPYWVPISCLAVMQGVSVRHVWQRSVQRIVGTFIGLSLAWLLLLLDLSALDVVISILVLQFIIEILIVRHYGLAVIFITPMTIFLAEAGSAMTANPNILIYARFLDITLGSLIGAVGGWFLHHQQLRHKAERQIRKTRVAILRR</sequence>
<evidence type="ECO:0000256" key="2">
    <source>
        <dbReference type="ARBA" id="ARBA00022692"/>
    </source>
</evidence>
<feature type="transmembrane region" description="Helical" evidence="5">
    <location>
        <begin position="51"/>
        <end position="67"/>
    </location>
</feature>
<gene>
    <name evidence="7" type="ORF">ACFSKP_17545</name>
</gene>
<feature type="domain" description="Integral membrane bound transporter" evidence="6">
    <location>
        <begin position="206"/>
        <end position="331"/>
    </location>
</feature>
<dbReference type="RefSeq" id="WP_250431987.1">
    <property type="nucleotide sequence ID" value="NZ_JALPRR010000004.1"/>
</dbReference>
<evidence type="ECO:0000313" key="8">
    <source>
        <dbReference type="Proteomes" id="UP001597374"/>
    </source>
</evidence>
<evidence type="ECO:0000259" key="6">
    <source>
        <dbReference type="Pfam" id="PF13515"/>
    </source>
</evidence>
<evidence type="ECO:0000256" key="4">
    <source>
        <dbReference type="ARBA" id="ARBA00023136"/>
    </source>
</evidence>
<evidence type="ECO:0000256" key="5">
    <source>
        <dbReference type="SAM" id="Phobius"/>
    </source>
</evidence>
<evidence type="ECO:0000313" key="7">
    <source>
        <dbReference type="EMBL" id="MFD2248077.1"/>
    </source>
</evidence>
<feature type="transmembrane region" description="Helical" evidence="5">
    <location>
        <begin position="192"/>
        <end position="212"/>
    </location>
</feature>
<feature type="transmembrane region" description="Helical" evidence="5">
    <location>
        <begin position="283"/>
        <end position="301"/>
    </location>
</feature>
<dbReference type="InterPro" id="IPR049453">
    <property type="entry name" value="Memb_transporter_dom"/>
</dbReference>
<feature type="transmembrane region" description="Helical" evidence="5">
    <location>
        <begin position="244"/>
        <end position="277"/>
    </location>
</feature>
<name>A0ABW5D2G3_9BACT</name>
<keyword evidence="4 5" id="KW-0472">Membrane</keyword>
<keyword evidence="8" id="KW-1185">Reference proteome</keyword>
<dbReference type="Pfam" id="PF13515">
    <property type="entry name" value="FUSC_2"/>
    <property type="match status" value="1"/>
</dbReference>
<dbReference type="Proteomes" id="UP001597374">
    <property type="component" value="Unassembled WGS sequence"/>
</dbReference>
<keyword evidence="3 5" id="KW-1133">Transmembrane helix</keyword>
<organism evidence="7 8">
    <name type="scientific">Pontibacter ruber</name>
    <dbReference type="NCBI Taxonomy" id="1343895"/>
    <lineage>
        <taxon>Bacteria</taxon>
        <taxon>Pseudomonadati</taxon>
        <taxon>Bacteroidota</taxon>
        <taxon>Cytophagia</taxon>
        <taxon>Cytophagales</taxon>
        <taxon>Hymenobacteraceae</taxon>
        <taxon>Pontibacter</taxon>
    </lineage>
</organism>
<reference evidence="8" key="1">
    <citation type="journal article" date="2019" name="Int. J. Syst. Evol. Microbiol.">
        <title>The Global Catalogue of Microorganisms (GCM) 10K type strain sequencing project: providing services to taxonomists for standard genome sequencing and annotation.</title>
        <authorList>
            <consortium name="The Broad Institute Genomics Platform"/>
            <consortium name="The Broad Institute Genome Sequencing Center for Infectious Disease"/>
            <person name="Wu L."/>
            <person name="Ma J."/>
        </authorList>
    </citation>
    <scope>NUCLEOTIDE SEQUENCE [LARGE SCALE GENOMIC DNA]</scope>
    <source>
        <strain evidence="8">CGMCC 4.1782</strain>
    </source>
</reference>
<comment type="caution">
    <text evidence="7">The sequence shown here is derived from an EMBL/GenBank/DDBJ whole genome shotgun (WGS) entry which is preliminary data.</text>
</comment>
<feature type="transmembrane region" description="Helical" evidence="5">
    <location>
        <begin position="149"/>
        <end position="172"/>
    </location>
</feature>
<feature type="transmembrane region" description="Helical" evidence="5">
    <location>
        <begin position="313"/>
        <end position="336"/>
    </location>
</feature>
<feature type="transmembrane region" description="Helical" evidence="5">
    <location>
        <begin position="126"/>
        <end position="143"/>
    </location>
</feature>
<keyword evidence="2 5" id="KW-0812">Transmembrane</keyword>
<feature type="transmembrane region" description="Helical" evidence="5">
    <location>
        <begin position="25"/>
        <end position="45"/>
    </location>
</feature>
<proteinExistence type="predicted"/>
<evidence type="ECO:0000256" key="1">
    <source>
        <dbReference type="ARBA" id="ARBA00004141"/>
    </source>
</evidence>
<accession>A0ABW5D2G3</accession>
<dbReference type="EMBL" id="JBHUIM010000003">
    <property type="protein sequence ID" value="MFD2248077.1"/>
    <property type="molecule type" value="Genomic_DNA"/>
</dbReference>
<protein>
    <submittedName>
        <fullName evidence="7">FUSC family protein</fullName>
    </submittedName>
</protein>
<evidence type="ECO:0000256" key="3">
    <source>
        <dbReference type="ARBA" id="ARBA00022989"/>
    </source>
</evidence>